<evidence type="ECO:0000259" key="4">
    <source>
        <dbReference type="Pfam" id="PF13458"/>
    </source>
</evidence>
<dbReference type="InterPro" id="IPR051010">
    <property type="entry name" value="BCAA_transport"/>
</dbReference>
<organism evidence="5">
    <name type="scientific">Eiseniibacteriota bacterium</name>
    <dbReference type="NCBI Taxonomy" id="2212470"/>
    <lineage>
        <taxon>Bacteria</taxon>
        <taxon>Candidatus Eiseniibacteriota</taxon>
    </lineage>
</organism>
<name>A0A832MMT0_UNCEI</name>
<proteinExistence type="inferred from homology"/>
<sequence>MTRARPLPRMAFAVVACAAVLLAGAGAALAARAEVPADVRAADALAAAPASRERDRALLAWARRAPLADLLYVLRRPAAELATVEAALVTAALAQAPPSRAALRARLEARLALADPKRAPRALGPRLAAAPVLAPRASGFRLGLLLPDSGAYVGYARAVRMGVEAALADANSVSLRPVEIRAWGTGDEEPARAAAAADSAGREAGVAIGPLLSVPAFAAAAALRVLGIPLVSPTATDESIGESGPAVFQIGPSGARRAAALAAEVLAPGRKVAMLVDGDLADGPFARGFAEAARAAGAVIVWRGTYAAGHPDHRPQARQIQARAPDVLFWDGEPRDGAAVLRALAREQVRVQVVGGEGLSPAHQHADARPLLEGARWVAEDWAVPEGVQGRLDSLAATLGEERAGSLYVRGYYAGRFVASAVLRGAHDPAEIAADLAARRDTLPVAARRGFLDGAAEGARLPVWVVERGR</sequence>
<dbReference type="Pfam" id="PF13458">
    <property type="entry name" value="Peripla_BP_6"/>
    <property type="match status" value="1"/>
</dbReference>
<gene>
    <name evidence="5" type="ORF">ENR23_07560</name>
</gene>
<keyword evidence="2 3" id="KW-0732">Signal</keyword>
<dbReference type="SUPFAM" id="SSF53822">
    <property type="entry name" value="Periplasmic binding protein-like I"/>
    <property type="match status" value="1"/>
</dbReference>
<reference evidence="5" key="1">
    <citation type="journal article" date="2020" name="mSystems">
        <title>Genome- and Community-Level Interaction Insights into Carbon Utilization and Element Cycling Functions of Hydrothermarchaeota in Hydrothermal Sediment.</title>
        <authorList>
            <person name="Zhou Z."/>
            <person name="Liu Y."/>
            <person name="Xu W."/>
            <person name="Pan J."/>
            <person name="Luo Z.H."/>
            <person name="Li M."/>
        </authorList>
    </citation>
    <scope>NUCLEOTIDE SEQUENCE [LARGE SCALE GENOMIC DNA]</scope>
    <source>
        <strain evidence="5">SpSt-381</strain>
    </source>
</reference>
<dbReference type="Gene3D" id="3.40.50.2300">
    <property type="match status" value="2"/>
</dbReference>
<evidence type="ECO:0000256" key="1">
    <source>
        <dbReference type="ARBA" id="ARBA00010062"/>
    </source>
</evidence>
<dbReference type="InterPro" id="IPR028081">
    <property type="entry name" value="Leu-bd"/>
</dbReference>
<feature type="chain" id="PRO_5032540410" evidence="3">
    <location>
        <begin position="31"/>
        <end position="470"/>
    </location>
</feature>
<comment type="similarity">
    <text evidence="1">Belongs to the leucine-binding protein family.</text>
</comment>
<feature type="domain" description="Leucine-binding protein" evidence="4">
    <location>
        <begin position="141"/>
        <end position="438"/>
    </location>
</feature>
<dbReference type="CDD" id="cd06268">
    <property type="entry name" value="PBP1_ABC_transporter_LIVBP-like"/>
    <property type="match status" value="1"/>
</dbReference>
<evidence type="ECO:0000256" key="2">
    <source>
        <dbReference type="ARBA" id="ARBA00022729"/>
    </source>
</evidence>
<dbReference type="EMBL" id="DSQF01000016">
    <property type="protein sequence ID" value="HGZ43268.1"/>
    <property type="molecule type" value="Genomic_DNA"/>
</dbReference>
<dbReference type="PANTHER" id="PTHR30483">
    <property type="entry name" value="LEUCINE-SPECIFIC-BINDING PROTEIN"/>
    <property type="match status" value="1"/>
</dbReference>
<evidence type="ECO:0000313" key="5">
    <source>
        <dbReference type="EMBL" id="HGZ43268.1"/>
    </source>
</evidence>
<comment type="caution">
    <text evidence="5">The sequence shown here is derived from an EMBL/GenBank/DDBJ whole genome shotgun (WGS) entry which is preliminary data.</text>
</comment>
<dbReference type="AlphaFoldDB" id="A0A832MMT0"/>
<dbReference type="PANTHER" id="PTHR30483:SF6">
    <property type="entry name" value="PERIPLASMIC BINDING PROTEIN OF ABC TRANSPORTER FOR NATURAL AMINO ACIDS"/>
    <property type="match status" value="1"/>
</dbReference>
<accession>A0A832MMT0</accession>
<evidence type="ECO:0000256" key="3">
    <source>
        <dbReference type="SAM" id="SignalP"/>
    </source>
</evidence>
<dbReference type="InterPro" id="IPR028082">
    <property type="entry name" value="Peripla_BP_I"/>
</dbReference>
<feature type="signal peptide" evidence="3">
    <location>
        <begin position="1"/>
        <end position="30"/>
    </location>
</feature>
<protein>
    <submittedName>
        <fullName evidence="5">Amino acid ABC transporter substrate-binding protein</fullName>
    </submittedName>
</protein>